<dbReference type="EMBL" id="MRTF01000001">
    <property type="protein sequence ID" value="OME96861.1"/>
    <property type="molecule type" value="Genomic_DNA"/>
</dbReference>
<dbReference type="Proteomes" id="UP000187074">
    <property type="component" value="Unassembled WGS sequence"/>
</dbReference>
<dbReference type="InterPro" id="IPR036425">
    <property type="entry name" value="MoaB/Mog-like_dom_sf"/>
</dbReference>
<dbReference type="UniPathway" id="UPA00344"/>
<dbReference type="InterPro" id="IPR005111">
    <property type="entry name" value="MoeA_C_domain_IV"/>
</dbReference>
<gene>
    <name evidence="15" type="ORF">BK123_04610</name>
</gene>
<comment type="pathway">
    <text evidence="3 13">Cofactor biosynthesis; molybdopterin biosynthesis.</text>
</comment>
<dbReference type="GO" id="GO:0006777">
    <property type="term" value="P:Mo-molybdopterin cofactor biosynthetic process"/>
    <property type="evidence" value="ECO:0007669"/>
    <property type="project" value="UniProtKB-UniRule"/>
</dbReference>
<dbReference type="NCBIfam" id="TIGR00177">
    <property type="entry name" value="molyb_syn"/>
    <property type="match status" value="1"/>
</dbReference>
<keyword evidence="11 13" id="KW-0501">Molybdenum cofactor biosynthesis</keyword>
<dbReference type="Gene3D" id="2.170.190.11">
    <property type="entry name" value="Molybdopterin biosynthesis moea protein, domain 3"/>
    <property type="match status" value="1"/>
</dbReference>
<accession>A0A1R1B9V1</accession>
<protein>
    <recommendedName>
        <fullName evidence="6 13">Molybdopterin molybdenumtransferase</fullName>
        <ecNumber evidence="5 13">2.10.1.1</ecNumber>
    </recommendedName>
</protein>
<dbReference type="InterPro" id="IPR005110">
    <property type="entry name" value="MoeA_linker/N"/>
</dbReference>
<dbReference type="PANTHER" id="PTHR10192:SF5">
    <property type="entry name" value="GEPHYRIN"/>
    <property type="match status" value="1"/>
</dbReference>
<keyword evidence="8 13" id="KW-0808">Transferase</keyword>
<dbReference type="FunFam" id="2.170.190.11:FF:000001">
    <property type="entry name" value="Molybdopterin molybdenumtransferase"/>
    <property type="match status" value="1"/>
</dbReference>
<dbReference type="SUPFAM" id="SSF63867">
    <property type="entry name" value="MoeA C-terminal domain-like"/>
    <property type="match status" value="1"/>
</dbReference>
<evidence type="ECO:0000313" key="15">
    <source>
        <dbReference type="EMBL" id="OME96861.1"/>
    </source>
</evidence>
<dbReference type="Pfam" id="PF00994">
    <property type="entry name" value="MoCF_biosynth"/>
    <property type="match status" value="1"/>
</dbReference>
<dbReference type="InterPro" id="IPR001453">
    <property type="entry name" value="MoaB/Mog_dom"/>
</dbReference>
<dbReference type="FunFam" id="3.40.980.10:FF:000004">
    <property type="entry name" value="Molybdopterin molybdenumtransferase"/>
    <property type="match status" value="1"/>
</dbReference>
<dbReference type="PANTHER" id="PTHR10192">
    <property type="entry name" value="MOLYBDOPTERIN BIOSYNTHESIS PROTEIN"/>
    <property type="match status" value="1"/>
</dbReference>
<evidence type="ECO:0000256" key="12">
    <source>
        <dbReference type="ARBA" id="ARBA00047317"/>
    </source>
</evidence>
<evidence type="ECO:0000256" key="6">
    <source>
        <dbReference type="ARBA" id="ARBA00021108"/>
    </source>
</evidence>
<dbReference type="RefSeq" id="WP_076321201.1">
    <property type="nucleotide sequence ID" value="NZ_MRTF01000001.1"/>
</dbReference>
<proteinExistence type="inferred from homology"/>
<dbReference type="Pfam" id="PF03454">
    <property type="entry name" value="MoeA_C"/>
    <property type="match status" value="1"/>
</dbReference>
<comment type="caution">
    <text evidence="15">The sequence shown here is derived from an EMBL/GenBank/DDBJ whole genome shotgun (WGS) entry which is preliminary data.</text>
</comment>
<dbReference type="OrthoDB" id="9804758at2"/>
<reference evidence="15 16" key="1">
    <citation type="submission" date="2016-11" db="EMBL/GenBank/DDBJ databases">
        <title>Paenibacillus species isolates.</title>
        <authorList>
            <person name="Beno S.M."/>
        </authorList>
    </citation>
    <scope>NUCLEOTIDE SEQUENCE [LARGE SCALE GENOMIC DNA]</scope>
    <source>
        <strain evidence="15 16">FSL F4-0100</strain>
    </source>
</reference>
<dbReference type="STRING" id="1401.BK123_04610"/>
<sequence length="429" mass="46238">MKDNHSISPKKQNHKFDRRALQVADAQALAASYAGLGQEEFIRLQDSDGRVLASDVIAPHPFPAFARSGMDGYAVRSVDLAACDLGGKVWLEVVDQIPCGYVSSIPIEQGKASRIMTGAQVPEGADAVVMLEATELRMEDGLTHVGFKRSIEKGKNITPLGFELQEGDLILRRGTLIGPGEISVLATFGIHQVEVYRQPVVGIFSTGTELLDITEPLEPGKIRNSNTYMLASQIREAGGVPVIMEAIPDDIELARQKVEQALQVYDIVVTTGGVSVGDYDIMGELVTSGGLDMLFNKVTMRPGSVTTAAVKDGKLLFALSGNPGACYVGFLLFVRPAIRKMLGMEQLFLTEWTAELGSDYSKVNNFTRFVRGSLKVSNGKLVATPASLDESSVMITIKDSDCLIVIPPELRGAVKGQAVRVLVLPGTWT</sequence>
<keyword evidence="7 13" id="KW-0500">Molybdenum</keyword>
<comment type="function">
    <text evidence="2 13">Catalyzes the insertion of molybdate into adenylated molybdopterin with the concomitant release of AMP.</text>
</comment>
<dbReference type="SMART" id="SM00852">
    <property type="entry name" value="MoCF_biosynth"/>
    <property type="match status" value="1"/>
</dbReference>
<dbReference type="AlphaFoldDB" id="A0A1R1B9V1"/>
<evidence type="ECO:0000256" key="5">
    <source>
        <dbReference type="ARBA" id="ARBA00013269"/>
    </source>
</evidence>
<keyword evidence="10 13" id="KW-0460">Magnesium</keyword>
<dbReference type="InterPro" id="IPR038987">
    <property type="entry name" value="MoeA-like"/>
</dbReference>
<evidence type="ECO:0000256" key="10">
    <source>
        <dbReference type="ARBA" id="ARBA00022842"/>
    </source>
</evidence>
<dbReference type="Pfam" id="PF03453">
    <property type="entry name" value="MoeA_N"/>
    <property type="match status" value="1"/>
</dbReference>
<evidence type="ECO:0000259" key="14">
    <source>
        <dbReference type="SMART" id="SM00852"/>
    </source>
</evidence>
<evidence type="ECO:0000256" key="13">
    <source>
        <dbReference type="RuleBase" id="RU365090"/>
    </source>
</evidence>
<dbReference type="EC" id="2.10.1.1" evidence="5 13"/>
<evidence type="ECO:0000256" key="3">
    <source>
        <dbReference type="ARBA" id="ARBA00005046"/>
    </source>
</evidence>
<evidence type="ECO:0000256" key="7">
    <source>
        <dbReference type="ARBA" id="ARBA00022505"/>
    </source>
</evidence>
<comment type="similarity">
    <text evidence="4 13">Belongs to the MoeA family.</text>
</comment>
<dbReference type="SUPFAM" id="SSF63882">
    <property type="entry name" value="MoeA N-terminal region -like"/>
    <property type="match status" value="1"/>
</dbReference>
<evidence type="ECO:0000256" key="4">
    <source>
        <dbReference type="ARBA" id="ARBA00010763"/>
    </source>
</evidence>
<evidence type="ECO:0000256" key="8">
    <source>
        <dbReference type="ARBA" id="ARBA00022679"/>
    </source>
</evidence>
<dbReference type="SUPFAM" id="SSF53218">
    <property type="entry name" value="Molybdenum cofactor biosynthesis proteins"/>
    <property type="match status" value="1"/>
</dbReference>
<dbReference type="NCBIfam" id="NF045515">
    <property type="entry name" value="Glp_gephyrin"/>
    <property type="match status" value="1"/>
</dbReference>
<dbReference type="Gene3D" id="3.90.105.10">
    <property type="entry name" value="Molybdopterin biosynthesis moea protein, domain 2"/>
    <property type="match status" value="1"/>
</dbReference>
<dbReference type="Gene3D" id="2.40.340.10">
    <property type="entry name" value="MoeA, C-terminal, domain IV"/>
    <property type="match status" value="1"/>
</dbReference>
<evidence type="ECO:0000256" key="2">
    <source>
        <dbReference type="ARBA" id="ARBA00002901"/>
    </source>
</evidence>
<evidence type="ECO:0000256" key="11">
    <source>
        <dbReference type="ARBA" id="ARBA00023150"/>
    </source>
</evidence>
<comment type="cofactor">
    <cofactor evidence="1 13">
        <name>Mg(2+)</name>
        <dbReference type="ChEBI" id="CHEBI:18420"/>
    </cofactor>
</comment>
<evidence type="ECO:0000256" key="1">
    <source>
        <dbReference type="ARBA" id="ARBA00001946"/>
    </source>
</evidence>
<dbReference type="GO" id="GO:0005829">
    <property type="term" value="C:cytosol"/>
    <property type="evidence" value="ECO:0007669"/>
    <property type="project" value="TreeGrafter"/>
</dbReference>
<dbReference type="InterPro" id="IPR036135">
    <property type="entry name" value="MoeA_linker/N_sf"/>
</dbReference>
<organism evidence="15 16">
    <name type="scientific">Paenibacillus lautus</name>
    <name type="common">Bacillus lautus</name>
    <dbReference type="NCBI Taxonomy" id="1401"/>
    <lineage>
        <taxon>Bacteria</taxon>
        <taxon>Bacillati</taxon>
        <taxon>Bacillota</taxon>
        <taxon>Bacilli</taxon>
        <taxon>Bacillales</taxon>
        <taxon>Paenibacillaceae</taxon>
        <taxon>Paenibacillus</taxon>
    </lineage>
</organism>
<name>A0A1R1B9V1_PAELA</name>
<evidence type="ECO:0000256" key="9">
    <source>
        <dbReference type="ARBA" id="ARBA00022723"/>
    </source>
</evidence>
<comment type="catalytic activity">
    <reaction evidence="12">
        <text>adenylyl-molybdopterin + molybdate = Mo-molybdopterin + AMP + H(+)</text>
        <dbReference type="Rhea" id="RHEA:35047"/>
        <dbReference type="ChEBI" id="CHEBI:15378"/>
        <dbReference type="ChEBI" id="CHEBI:36264"/>
        <dbReference type="ChEBI" id="CHEBI:62727"/>
        <dbReference type="ChEBI" id="CHEBI:71302"/>
        <dbReference type="ChEBI" id="CHEBI:456215"/>
        <dbReference type="EC" id="2.10.1.1"/>
    </reaction>
</comment>
<evidence type="ECO:0000313" key="16">
    <source>
        <dbReference type="Proteomes" id="UP000187074"/>
    </source>
</evidence>
<dbReference type="GO" id="GO:0061599">
    <property type="term" value="F:molybdopterin molybdotransferase activity"/>
    <property type="evidence" value="ECO:0007669"/>
    <property type="project" value="UniProtKB-UniRule"/>
</dbReference>
<dbReference type="Gene3D" id="3.40.980.10">
    <property type="entry name" value="MoaB/Mog-like domain"/>
    <property type="match status" value="1"/>
</dbReference>
<dbReference type="CDD" id="cd00887">
    <property type="entry name" value="MoeA"/>
    <property type="match status" value="1"/>
</dbReference>
<dbReference type="InterPro" id="IPR036688">
    <property type="entry name" value="MoeA_C_domain_IV_sf"/>
</dbReference>
<dbReference type="GO" id="GO:0046872">
    <property type="term" value="F:metal ion binding"/>
    <property type="evidence" value="ECO:0007669"/>
    <property type="project" value="UniProtKB-UniRule"/>
</dbReference>
<keyword evidence="9 13" id="KW-0479">Metal-binding</keyword>
<feature type="domain" description="MoaB/Mog" evidence="14">
    <location>
        <begin position="202"/>
        <end position="340"/>
    </location>
</feature>